<keyword evidence="1" id="KW-0732">Signal</keyword>
<dbReference type="KEGG" id="nia:A8C56_11200"/>
<feature type="signal peptide" evidence="1">
    <location>
        <begin position="1"/>
        <end position="21"/>
    </location>
</feature>
<evidence type="ECO:0000256" key="1">
    <source>
        <dbReference type="SAM" id="SignalP"/>
    </source>
</evidence>
<dbReference type="RefSeq" id="WP_067755845.1">
    <property type="nucleotide sequence ID" value="NZ_CP015772.1"/>
</dbReference>
<dbReference type="AlphaFoldDB" id="A0A1A9I468"/>
<evidence type="ECO:0000313" key="2">
    <source>
        <dbReference type="EMBL" id="ANH81471.1"/>
    </source>
</evidence>
<evidence type="ECO:0008006" key="4">
    <source>
        <dbReference type="Google" id="ProtNLM"/>
    </source>
</evidence>
<sequence length="125" mass="13668">MKKISICIVFVFCLSACNRYTGVTANAWQGADTPGHHSAGFTNLTGKQKFRMDLKGEGRGYVAYNVEKGSGYLKMLVSSGNKVLVEEQVDQRVSNELALPSNQSYTVTFSGNNASGRFDIQYGIK</sequence>
<evidence type="ECO:0000313" key="3">
    <source>
        <dbReference type="Proteomes" id="UP000077667"/>
    </source>
</evidence>
<keyword evidence="3" id="KW-1185">Reference proteome</keyword>
<dbReference type="Proteomes" id="UP000077667">
    <property type="component" value="Chromosome"/>
</dbReference>
<feature type="chain" id="PRO_5008389821" description="Lipoprotein" evidence="1">
    <location>
        <begin position="22"/>
        <end position="125"/>
    </location>
</feature>
<gene>
    <name evidence="2" type="ORF">A8C56_11200</name>
</gene>
<dbReference type="OrthoDB" id="769550at2"/>
<proteinExistence type="predicted"/>
<dbReference type="EMBL" id="CP015772">
    <property type="protein sequence ID" value="ANH81471.1"/>
    <property type="molecule type" value="Genomic_DNA"/>
</dbReference>
<protein>
    <recommendedName>
        <fullName evidence="4">Lipoprotein</fullName>
    </recommendedName>
</protein>
<reference evidence="2 3" key="1">
    <citation type="submission" date="2016-05" db="EMBL/GenBank/DDBJ databases">
        <title>Niabella ginsenosidivorans BS26 whole genome sequencing.</title>
        <authorList>
            <person name="Im W.T."/>
            <person name="Siddiqi M.Z."/>
        </authorList>
    </citation>
    <scope>NUCLEOTIDE SEQUENCE [LARGE SCALE GENOMIC DNA]</scope>
    <source>
        <strain evidence="2 3">BS26</strain>
    </source>
</reference>
<name>A0A1A9I468_9BACT</name>
<accession>A0A1A9I468</accession>
<organism evidence="2 3">
    <name type="scientific">Niabella ginsenosidivorans</name>
    <dbReference type="NCBI Taxonomy" id="1176587"/>
    <lineage>
        <taxon>Bacteria</taxon>
        <taxon>Pseudomonadati</taxon>
        <taxon>Bacteroidota</taxon>
        <taxon>Chitinophagia</taxon>
        <taxon>Chitinophagales</taxon>
        <taxon>Chitinophagaceae</taxon>
        <taxon>Niabella</taxon>
    </lineage>
</organism>